<sequence length="45" mass="4995">TDADIQYVAAESDEDSSDKENSESQAPGLFDKYNIKQPEKTLCIT</sequence>
<keyword evidence="3" id="KW-1185">Reference proteome</keyword>
<proteinExistence type="predicted"/>
<organism evidence="2 3">
    <name type="scientific">Racocetra fulgida</name>
    <dbReference type="NCBI Taxonomy" id="60492"/>
    <lineage>
        <taxon>Eukaryota</taxon>
        <taxon>Fungi</taxon>
        <taxon>Fungi incertae sedis</taxon>
        <taxon>Mucoromycota</taxon>
        <taxon>Glomeromycotina</taxon>
        <taxon>Glomeromycetes</taxon>
        <taxon>Diversisporales</taxon>
        <taxon>Gigasporaceae</taxon>
        <taxon>Racocetra</taxon>
    </lineage>
</organism>
<evidence type="ECO:0000313" key="3">
    <source>
        <dbReference type="Proteomes" id="UP000789396"/>
    </source>
</evidence>
<feature type="region of interest" description="Disordered" evidence="1">
    <location>
        <begin position="1"/>
        <end position="30"/>
    </location>
</feature>
<comment type="caution">
    <text evidence="2">The sequence shown here is derived from an EMBL/GenBank/DDBJ whole genome shotgun (WGS) entry which is preliminary data.</text>
</comment>
<feature type="non-terminal residue" evidence="2">
    <location>
        <position position="45"/>
    </location>
</feature>
<name>A0A9N9PF58_9GLOM</name>
<evidence type="ECO:0000313" key="2">
    <source>
        <dbReference type="EMBL" id="CAG8810603.1"/>
    </source>
</evidence>
<accession>A0A9N9PF58</accession>
<dbReference type="EMBL" id="CAJVPZ010084312">
    <property type="protein sequence ID" value="CAG8810603.1"/>
    <property type="molecule type" value="Genomic_DNA"/>
</dbReference>
<evidence type="ECO:0000256" key="1">
    <source>
        <dbReference type="SAM" id="MobiDB-lite"/>
    </source>
</evidence>
<protein>
    <submittedName>
        <fullName evidence="2">11392_t:CDS:1</fullName>
    </submittedName>
</protein>
<feature type="non-terminal residue" evidence="2">
    <location>
        <position position="1"/>
    </location>
</feature>
<gene>
    <name evidence="2" type="ORF">RFULGI_LOCUS18712</name>
</gene>
<dbReference type="Proteomes" id="UP000789396">
    <property type="component" value="Unassembled WGS sequence"/>
</dbReference>
<dbReference type="AlphaFoldDB" id="A0A9N9PF58"/>
<reference evidence="2" key="1">
    <citation type="submission" date="2021-06" db="EMBL/GenBank/DDBJ databases">
        <authorList>
            <person name="Kallberg Y."/>
            <person name="Tangrot J."/>
            <person name="Rosling A."/>
        </authorList>
    </citation>
    <scope>NUCLEOTIDE SEQUENCE</scope>
    <source>
        <strain evidence="2">IN212</strain>
    </source>
</reference>